<organism evidence="1 2">
    <name type="scientific">Corchorus olitorius</name>
    <dbReference type="NCBI Taxonomy" id="93759"/>
    <lineage>
        <taxon>Eukaryota</taxon>
        <taxon>Viridiplantae</taxon>
        <taxon>Streptophyta</taxon>
        <taxon>Embryophyta</taxon>
        <taxon>Tracheophyta</taxon>
        <taxon>Spermatophyta</taxon>
        <taxon>Magnoliopsida</taxon>
        <taxon>eudicotyledons</taxon>
        <taxon>Gunneridae</taxon>
        <taxon>Pentapetalae</taxon>
        <taxon>rosids</taxon>
        <taxon>malvids</taxon>
        <taxon>Malvales</taxon>
        <taxon>Malvaceae</taxon>
        <taxon>Grewioideae</taxon>
        <taxon>Apeibeae</taxon>
        <taxon>Corchorus</taxon>
    </lineage>
</organism>
<evidence type="ECO:0000313" key="1">
    <source>
        <dbReference type="EMBL" id="OMP10557.1"/>
    </source>
</evidence>
<accession>A0A1R3KU33</accession>
<proteinExistence type="predicted"/>
<keyword evidence="2" id="KW-1185">Reference proteome</keyword>
<name>A0A1R3KU33_9ROSI</name>
<protein>
    <submittedName>
        <fullName evidence="1">Uncharacterized protein</fullName>
    </submittedName>
</protein>
<reference evidence="2" key="1">
    <citation type="submission" date="2013-09" db="EMBL/GenBank/DDBJ databases">
        <title>Corchorus olitorius genome sequencing.</title>
        <authorList>
            <person name="Alam M."/>
            <person name="Haque M.S."/>
            <person name="Islam M.S."/>
            <person name="Emdad E.M."/>
            <person name="Islam M.M."/>
            <person name="Ahmed B."/>
            <person name="Halim A."/>
            <person name="Hossen Q.M.M."/>
            <person name="Hossain M.Z."/>
            <person name="Ahmed R."/>
            <person name="Khan M.M."/>
            <person name="Islam R."/>
            <person name="Rashid M.M."/>
            <person name="Khan S.A."/>
            <person name="Rahman M.S."/>
            <person name="Alam M."/>
            <person name="Yahiya A.S."/>
            <person name="Khan M.S."/>
            <person name="Azam M.S."/>
            <person name="Haque T."/>
            <person name="Lashkar M.Z.H."/>
            <person name="Akhand A.I."/>
            <person name="Morshed G."/>
            <person name="Roy S."/>
            <person name="Uddin K.S."/>
            <person name="Rabeya T."/>
            <person name="Hossain A.S."/>
            <person name="Chowdhury A."/>
            <person name="Snigdha A.R."/>
            <person name="Mortoza M.S."/>
            <person name="Matin S.A."/>
            <person name="Hoque S.M.E."/>
            <person name="Islam M.K."/>
            <person name="Roy D.K."/>
            <person name="Haider R."/>
            <person name="Moosa M.M."/>
            <person name="Elias S.M."/>
            <person name="Hasan A.M."/>
            <person name="Jahan S."/>
            <person name="Shafiuddin M."/>
            <person name="Mahmood N."/>
            <person name="Shommy N.S."/>
        </authorList>
    </citation>
    <scope>NUCLEOTIDE SEQUENCE [LARGE SCALE GENOMIC DNA]</scope>
    <source>
        <strain evidence="2">cv. O-4</strain>
    </source>
</reference>
<dbReference type="EMBL" id="AWUE01011527">
    <property type="protein sequence ID" value="OMP10557.1"/>
    <property type="molecule type" value="Genomic_DNA"/>
</dbReference>
<dbReference type="Proteomes" id="UP000187203">
    <property type="component" value="Unassembled WGS sequence"/>
</dbReference>
<sequence length="213" mass="23997">MEFQIVNFEEPKMKSSNQAVKISSSYSFKGISNRIYSLVRIEESLLVKAIQRSWNRCMNLKHQLVRSGHKSSHLPLIKKLATQGPLRDTLGKRLVYDRVSEGSADGVCKLKKEIAFSPAPEKRDEVCLFFLRKIALLALELGIRGIRFFPWPSSQAHLLREVIGPNGMWDLSSIEGSLPAEKLEEIRAIQLPEMSTTADSNYWGFSCSPSTAV</sequence>
<gene>
    <name evidence="1" type="ORF">COLO4_04438</name>
</gene>
<dbReference type="AlphaFoldDB" id="A0A1R3KU33"/>
<comment type="caution">
    <text evidence="1">The sequence shown here is derived from an EMBL/GenBank/DDBJ whole genome shotgun (WGS) entry which is preliminary data.</text>
</comment>
<evidence type="ECO:0000313" key="2">
    <source>
        <dbReference type="Proteomes" id="UP000187203"/>
    </source>
</evidence>